<dbReference type="EMBL" id="CP002628">
    <property type="protein sequence ID" value="AEB07546.1"/>
    <property type="molecule type" value="Genomic_DNA"/>
</dbReference>
<dbReference type="PROSITE" id="PS51095">
    <property type="entry name" value="PTS_EIIA_TYPE_3"/>
    <property type="match status" value="1"/>
</dbReference>
<dbReference type="AlphaFoldDB" id="F2N8U6"/>
<dbReference type="InterPro" id="IPR036542">
    <property type="entry name" value="PTS_IIA_lac/cel_sf"/>
</dbReference>
<dbReference type="eggNOG" id="COG1447">
    <property type="taxonomic scope" value="Bacteria"/>
</dbReference>
<evidence type="ECO:0000313" key="9">
    <source>
        <dbReference type="Proteomes" id="UP000006851"/>
    </source>
</evidence>
<dbReference type="Gene3D" id="1.20.58.80">
    <property type="entry name" value="Phosphotransferase system, lactose/cellobiose-type IIA subunit"/>
    <property type="match status" value="1"/>
</dbReference>
<reference evidence="9" key="1">
    <citation type="journal article" date="2013" name="Stand. Genomic Sci.">
        <title>Complete genome sequence of Coriobacterium glomerans type strain (PW2(T)) from the midgut of Pyrrhocoris apterus L. (red soldier bug).</title>
        <authorList>
            <person name="Stackebrandt E."/>
            <person name="Zeytun A."/>
            <person name="Lapidus A."/>
            <person name="Nolan M."/>
            <person name="Lucas S."/>
            <person name="Hammon N."/>
            <person name="Deshpande S."/>
            <person name="Cheng J.F."/>
            <person name="Tapia R."/>
            <person name="Goodwin L.A."/>
            <person name="Pitluck S."/>
            <person name="Liolios K."/>
            <person name="Pagani I."/>
            <person name="Ivanova N."/>
            <person name="Mavromatis K."/>
            <person name="Mikhailova N."/>
            <person name="Huntemann M."/>
            <person name="Pati A."/>
            <person name="Chen A."/>
            <person name="Palaniappan K."/>
            <person name="Chang Y.J."/>
            <person name="Land M."/>
            <person name="Hauser L."/>
            <person name="Rohde M."/>
            <person name="Pukall R."/>
            <person name="Goker M."/>
            <person name="Detter J.C."/>
            <person name="Woyke T."/>
            <person name="Bristow J."/>
            <person name="Eisen J.A."/>
            <person name="Markowitz V."/>
            <person name="Hugenholtz P."/>
            <person name="Kyrpides N.C."/>
            <person name="Klenk H.P."/>
        </authorList>
    </citation>
    <scope>NUCLEOTIDE SEQUENCE</scope>
    <source>
        <strain evidence="9">ATCC 49209 / DSM 20642 / JCM 10262 / PW2</strain>
    </source>
</reference>
<dbReference type="PIRSF" id="PIRSF000699">
    <property type="entry name" value="PTS_IILac_III"/>
    <property type="match status" value="1"/>
</dbReference>
<evidence type="ECO:0000256" key="4">
    <source>
        <dbReference type="ARBA" id="ARBA00022683"/>
    </source>
</evidence>
<accession>F2N8U6</accession>
<keyword evidence="6" id="KW-0479">Metal-binding</keyword>
<feature type="active site" description="Tele-phosphohistidine intermediate" evidence="5">
    <location>
        <position position="82"/>
    </location>
</feature>
<keyword evidence="2" id="KW-0762">Sugar transport</keyword>
<name>F2N8U6_CORGP</name>
<evidence type="ECO:0000256" key="5">
    <source>
        <dbReference type="PIRSR" id="PIRSR000699-1"/>
    </source>
</evidence>
<evidence type="ECO:0000256" key="1">
    <source>
        <dbReference type="ARBA" id="ARBA00022448"/>
    </source>
</evidence>
<keyword evidence="1" id="KW-0813">Transport</keyword>
<keyword evidence="9" id="KW-1185">Reference proteome</keyword>
<dbReference type="GO" id="GO:0016740">
    <property type="term" value="F:transferase activity"/>
    <property type="evidence" value="ECO:0007669"/>
    <property type="project" value="UniProtKB-KW"/>
</dbReference>
<evidence type="ECO:0000256" key="6">
    <source>
        <dbReference type="PIRSR" id="PIRSR000699-2"/>
    </source>
</evidence>
<dbReference type="Pfam" id="PF02255">
    <property type="entry name" value="PTS_IIA"/>
    <property type="match status" value="1"/>
</dbReference>
<evidence type="ECO:0000256" key="7">
    <source>
        <dbReference type="PROSITE-ProRule" id="PRU00418"/>
    </source>
</evidence>
<dbReference type="Proteomes" id="UP000006851">
    <property type="component" value="Chromosome"/>
</dbReference>
<dbReference type="InterPro" id="IPR003188">
    <property type="entry name" value="PTS_IIA_lac/cel"/>
</dbReference>
<feature type="modified residue" description="Phosphohistidine; by HPr" evidence="7">
    <location>
        <position position="82"/>
    </location>
</feature>
<organism evidence="8 9">
    <name type="scientific">Coriobacterium glomerans (strain ATCC 49209 / DSM 20642 / JCM 10262 / PW2)</name>
    <dbReference type="NCBI Taxonomy" id="700015"/>
    <lineage>
        <taxon>Bacteria</taxon>
        <taxon>Bacillati</taxon>
        <taxon>Actinomycetota</taxon>
        <taxon>Coriobacteriia</taxon>
        <taxon>Coriobacteriales</taxon>
        <taxon>Coriobacteriaceae</taxon>
        <taxon>Coriobacterium</taxon>
    </lineage>
</organism>
<dbReference type="PANTHER" id="PTHR34382:SF7">
    <property type="entry name" value="PTS SYSTEM N,N'-DIACETYLCHITOBIOSE-SPECIFIC EIIA COMPONENT"/>
    <property type="match status" value="1"/>
</dbReference>
<keyword evidence="6" id="KW-0460">Magnesium</keyword>
<dbReference type="KEGG" id="cgo:Corgl_1446"/>
<dbReference type="SUPFAM" id="SSF46973">
    <property type="entry name" value="Enzyme IIa from lactose specific PTS, IIa-lac"/>
    <property type="match status" value="1"/>
</dbReference>
<comment type="cofactor">
    <cofactor evidence="6">
        <name>Mg(2+)</name>
        <dbReference type="ChEBI" id="CHEBI:18420"/>
    </cofactor>
    <text evidence="6">Binds 1 Mg(2+) ion per trimer.</text>
</comment>
<evidence type="ECO:0000256" key="3">
    <source>
        <dbReference type="ARBA" id="ARBA00022679"/>
    </source>
</evidence>
<dbReference type="RefSeq" id="WP_013709288.1">
    <property type="nucleotide sequence ID" value="NC_015389.1"/>
</dbReference>
<gene>
    <name evidence="8" type="ordered locus">Corgl_1446</name>
</gene>
<keyword evidence="4" id="KW-0598">Phosphotransferase system</keyword>
<keyword evidence="3" id="KW-0808">Transferase</keyword>
<dbReference type="GO" id="GO:0046872">
    <property type="term" value="F:metal ion binding"/>
    <property type="evidence" value="ECO:0007669"/>
    <property type="project" value="UniProtKB-KW"/>
</dbReference>
<dbReference type="HOGENOM" id="CLU_152490_1_0_11"/>
<feature type="binding site" evidence="6">
    <location>
        <position position="85"/>
    </location>
    <ligand>
        <name>Mg(2+)</name>
        <dbReference type="ChEBI" id="CHEBI:18420"/>
        <note>ligand shared between all trimeric partners</note>
    </ligand>
</feature>
<protein>
    <submittedName>
        <fullName evidence="8">Phosphotransferase system PTS lactose/cellobiose-specific IIA subunit</fullName>
    </submittedName>
</protein>
<proteinExistence type="predicted"/>
<dbReference type="GO" id="GO:0009401">
    <property type="term" value="P:phosphoenolpyruvate-dependent sugar phosphotransferase system"/>
    <property type="evidence" value="ECO:0007669"/>
    <property type="project" value="UniProtKB-KW"/>
</dbReference>
<dbReference type="OrthoDB" id="350602at2"/>
<dbReference type="PANTHER" id="PTHR34382">
    <property type="entry name" value="PTS SYSTEM N,N'-DIACETYLCHITOBIOSE-SPECIFIC EIIA COMPONENT"/>
    <property type="match status" value="1"/>
</dbReference>
<evidence type="ECO:0000256" key="2">
    <source>
        <dbReference type="ARBA" id="ARBA00022597"/>
    </source>
</evidence>
<evidence type="ECO:0000313" key="8">
    <source>
        <dbReference type="EMBL" id="AEB07546.1"/>
    </source>
</evidence>
<sequence length="116" mass="12699">MDLTEQNQSGEMISFGIIASAGHARSVAMQAVSAARKGDFESARRMLDEAKQAGLEAHLAQTALLTREASGDHVPVDVMLVHAQDHLMTSLLAQEMAEELVHLYECKHDRNESQDV</sequence>
<dbReference type="STRING" id="700015.Corgl_1446"/>
<dbReference type="CDD" id="cd00215">
    <property type="entry name" value="PTS_IIA_lac"/>
    <property type="match status" value="1"/>
</dbReference>